<dbReference type="EMBL" id="BAQB01000005">
    <property type="protein sequence ID" value="GBR45048.1"/>
    <property type="molecule type" value="Genomic_DNA"/>
</dbReference>
<dbReference type="InterPro" id="IPR008775">
    <property type="entry name" value="Phytyl_CoA_dOase-like"/>
</dbReference>
<evidence type="ECO:0000256" key="1">
    <source>
        <dbReference type="ARBA" id="ARBA00001954"/>
    </source>
</evidence>
<accession>A0ABQ0QHL0</accession>
<proteinExistence type="predicted"/>
<keyword evidence="3" id="KW-0223">Dioxygenase</keyword>
<evidence type="ECO:0000313" key="4">
    <source>
        <dbReference type="Proteomes" id="UP001062443"/>
    </source>
</evidence>
<dbReference type="Proteomes" id="UP001062443">
    <property type="component" value="Unassembled WGS sequence"/>
</dbReference>
<dbReference type="GO" id="GO:0051213">
    <property type="term" value="F:dioxygenase activity"/>
    <property type="evidence" value="ECO:0007669"/>
    <property type="project" value="UniProtKB-KW"/>
</dbReference>
<reference evidence="3" key="1">
    <citation type="submission" date="2013-04" db="EMBL/GenBank/DDBJ databases">
        <title>The genome sequencing project of 58 acetic acid bacteria.</title>
        <authorList>
            <person name="Okamoto-Kainuma A."/>
            <person name="Ishikawa M."/>
            <person name="Umino S."/>
            <person name="Koizumi Y."/>
            <person name="Shiwa Y."/>
            <person name="Yoshikawa H."/>
            <person name="Matsutani M."/>
            <person name="Matsushita K."/>
        </authorList>
    </citation>
    <scope>NUCLEOTIDE SEQUENCE</scope>
    <source>
        <strain evidence="3">NBRC 106556</strain>
    </source>
</reference>
<evidence type="ECO:0000256" key="2">
    <source>
        <dbReference type="SAM" id="MobiDB-lite"/>
    </source>
</evidence>
<organism evidence="3 4">
    <name type="scientific">Neokomagataea tanensis NBRC 106556</name>
    <dbReference type="NCBI Taxonomy" id="1223519"/>
    <lineage>
        <taxon>Bacteria</taxon>
        <taxon>Pseudomonadati</taxon>
        <taxon>Pseudomonadota</taxon>
        <taxon>Alphaproteobacteria</taxon>
        <taxon>Acetobacterales</taxon>
        <taxon>Acetobacteraceae</taxon>
        <taxon>Neokomagataea</taxon>
    </lineage>
</organism>
<dbReference type="PANTHER" id="PTHR20883:SF48">
    <property type="entry name" value="ECTOINE DIOXYGENASE"/>
    <property type="match status" value="1"/>
</dbReference>
<comment type="caution">
    <text evidence="3">The sequence shown here is derived from an EMBL/GenBank/DDBJ whole genome shotgun (WGS) entry which is preliminary data.</text>
</comment>
<evidence type="ECO:0000313" key="3">
    <source>
        <dbReference type="EMBL" id="GBR45048.1"/>
    </source>
</evidence>
<protein>
    <submittedName>
        <fullName evidence="3">Phytanoyl-CoA dioxygenase</fullName>
    </submittedName>
</protein>
<dbReference type="SUPFAM" id="SSF51197">
    <property type="entry name" value="Clavaminate synthase-like"/>
    <property type="match status" value="1"/>
</dbReference>
<sequence>MRPTPLTSNLSPNTTWSPPHEGTPSFADLSEAPNPSLIPPLDRPDINETELTKNQKEWRENGVLIKRNFLPDALMDAYIARRDKLKDEDPNKYIGGWSSPTPYIHVPEIKALALFKPLSDLLEEILTEPAMLHLSLTGWASTERDWHQDDYLNPEHVNGWYLAVWIALGDIHEECGPFEYIPGSHTWPLMRQDKVKRWMHPTERDHRTPEGFDTWPKTSERFVVPAIHNEITERGQATQKFIAKKGDILIWHGRLMHRGSPASAPWPACMRPALICHYSGISRKDMAHLKRQTADGSYYAQFDFPLV</sequence>
<feature type="compositionally biased region" description="Polar residues" evidence="2">
    <location>
        <begin position="1"/>
        <end position="17"/>
    </location>
</feature>
<dbReference type="Pfam" id="PF05721">
    <property type="entry name" value="PhyH"/>
    <property type="match status" value="1"/>
</dbReference>
<comment type="cofactor">
    <cofactor evidence="1">
        <name>Fe(2+)</name>
        <dbReference type="ChEBI" id="CHEBI:29033"/>
    </cofactor>
</comment>
<keyword evidence="4" id="KW-1185">Reference proteome</keyword>
<name>A0ABQ0QHL0_9PROT</name>
<feature type="region of interest" description="Disordered" evidence="2">
    <location>
        <begin position="1"/>
        <end position="46"/>
    </location>
</feature>
<keyword evidence="3" id="KW-0560">Oxidoreductase</keyword>
<gene>
    <name evidence="3" type="ORF">AA106556_0634</name>
</gene>
<dbReference type="Gene3D" id="2.60.120.620">
    <property type="entry name" value="q2cbj1_9rhob like domain"/>
    <property type="match status" value="1"/>
</dbReference>
<dbReference type="PANTHER" id="PTHR20883">
    <property type="entry name" value="PHYTANOYL-COA DIOXYGENASE DOMAIN CONTAINING 1"/>
    <property type="match status" value="1"/>
</dbReference>